<evidence type="ECO:0000256" key="1">
    <source>
        <dbReference type="ARBA" id="ARBA00004496"/>
    </source>
</evidence>
<feature type="non-terminal residue" evidence="10">
    <location>
        <position position="368"/>
    </location>
</feature>
<dbReference type="GO" id="GO:0005524">
    <property type="term" value="F:ATP binding"/>
    <property type="evidence" value="ECO:0007669"/>
    <property type="project" value="UniProtKB-UniRule"/>
</dbReference>
<keyword evidence="4 6" id="KW-0067">ATP-binding</keyword>
<dbReference type="Pfam" id="PF00225">
    <property type="entry name" value="Kinesin"/>
    <property type="match status" value="1"/>
</dbReference>
<keyword evidence="11" id="KW-1185">Reference proteome</keyword>
<dbReference type="InterPro" id="IPR027417">
    <property type="entry name" value="P-loop_NTPase"/>
</dbReference>
<protein>
    <recommendedName>
        <fullName evidence="7">Kinesin-like protein</fullName>
    </recommendedName>
</protein>
<dbReference type="PRINTS" id="PR00380">
    <property type="entry name" value="KINESINHEAVY"/>
</dbReference>
<dbReference type="GO" id="GO:0005874">
    <property type="term" value="C:microtubule"/>
    <property type="evidence" value="ECO:0007669"/>
    <property type="project" value="UniProtKB-KW"/>
</dbReference>
<keyword evidence="6 7" id="KW-0505">Motor protein</keyword>
<evidence type="ECO:0000256" key="4">
    <source>
        <dbReference type="ARBA" id="ARBA00022840"/>
    </source>
</evidence>
<sequence>MVLYICIKALRIRPLSAEELVKIQSRLQRNVISTTPFTPNQVVVQGEKKQSFTFDHVFGTETTQKEIYDKAVMNLVDQFLEGNNVTVLAFGHTSSGKTYTMGTVESSSTQESKGIIPRSITTLLSCINSTQYKTRKFFMKVSFVEIYNDELIDLLCEGSDKKINTALGGLQEIRVNSAEEVMGLLSLGQLNRRATAQDLDQNDSNNNSHVIVTFTLSQQKFIPTNGSSTSYSSDTPPTTPNKVYSPKLNKQFEGDWVTVTSKFHFVDLAGNEMEKGNFGLEHKLKEHLTSTNETTTKVAIGNAICALGDPPQNATFLPYKNNKLTKILQNHLCNNTKALIIACVSPIEYNIKETINTLEYAKYARNIK</sequence>
<dbReference type="PROSITE" id="PS50067">
    <property type="entry name" value="KINESIN_MOTOR_2"/>
    <property type="match status" value="1"/>
</dbReference>
<keyword evidence="2" id="KW-0963">Cytoplasm</keyword>
<evidence type="ECO:0000256" key="2">
    <source>
        <dbReference type="ARBA" id="ARBA00022490"/>
    </source>
</evidence>
<evidence type="ECO:0000259" key="9">
    <source>
        <dbReference type="PROSITE" id="PS50067"/>
    </source>
</evidence>
<dbReference type="PROSITE" id="PS00411">
    <property type="entry name" value="KINESIN_MOTOR_1"/>
    <property type="match status" value="1"/>
</dbReference>
<dbReference type="GO" id="GO:0051231">
    <property type="term" value="P:spindle elongation"/>
    <property type="evidence" value="ECO:0007669"/>
    <property type="project" value="TreeGrafter"/>
</dbReference>
<dbReference type="GO" id="GO:0005737">
    <property type="term" value="C:cytoplasm"/>
    <property type="evidence" value="ECO:0007669"/>
    <property type="project" value="UniProtKB-SubCell"/>
</dbReference>
<dbReference type="GO" id="GO:0008017">
    <property type="term" value="F:microtubule binding"/>
    <property type="evidence" value="ECO:0007669"/>
    <property type="project" value="InterPro"/>
</dbReference>
<dbReference type="InterPro" id="IPR036961">
    <property type="entry name" value="Kinesin_motor_dom_sf"/>
</dbReference>
<accession>A0A397TN11</accession>
<dbReference type="Proteomes" id="UP000265703">
    <property type="component" value="Unassembled WGS sequence"/>
</dbReference>
<name>A0A397TN11_9GLOM</name>
<feature type="compositionally biased region" description="Low complexity" evidence="8">
    <location>
        <begin position="225"/>
        <end position="236"/>
    </location>
</feature>
<dbReference type="OrthoDB" id="2403182at2759"/>
<feature type="region of interest" description="Disordered" evidence="8">
    <location>
        <begin position="225"/>
        <end position="245"/>
    </location>
</feature>
<dbReference type="STRING" id="658196.A0A397TN11"/>
<dbReference type="SMART" id="SM00129">
    <property type="entry name" value="KISc"/>
    <property type="match status" value="1"/>
</dbReference>
<dbReference type="InterPro" id="IPR019821">
    <property type="entry name" value="Kinesin_motor_CS"/>
</dbReference>
<evidence type="ECO:0000256" key="7">
    <source>
        <dbReference type="RuleBase" id="RU000394"/>
    </source>
</evidence>
<evidence type="ECO:0000313" key="10">
    <source>
        <dbReference type="EMBL" id="RIA99358.1"/>
    </source>
</evidence>
<evidence type="ECO:0000256" key="3">
    <source>
        <dbReference type="ARBA" id="ARBA00022741"/>
    </source>
</evidence>
<keyword evidence="10" id="KW-0378">Hydrolase</keyword>
<dbReference type="GO" id="GO:0016787">
    <property type="term" value="F:hydrolase activity"/>
    <property type="evidence" value="ECO:0007669"/>
    <property type="project" value="UniProtKB-KW"/>
</dbReference>
<gene>
    <name evidence="10" type="ORF">C1645_859252</name>
</gene>
<comment type="similarity">
    <text evidence="6 7">Belongs to the TRAFAC class myosin-kinesin ATPase superfamily. Kinesin family.</text>
</comment>
<comment type="caution">
    <text evidence="10">The sequence shown here is derived from an EMBL/GenBank/DDBJ whole genome shotgun (WGS) entry which is preliminary data.</text>
</comment>
<dbReference type="GO" id="GO:0005875">
    <property type="term" value="C:microtubule associated complex"/>
    <property type="evidence" value="ECO:0007669"/>
    <property type="project" value="TreeGrafter"/>
</dbReference>
<reference evidence="10 11" key="1">
    <citation type="submission" date="2018-06" db="EMBL/GenBank/DDBJ databases">
        <title>Comparative genomics reveals the genomic features of Rhizophagus irregularis, R. cerebriforme, R. diaphanum and Gigaspora rosea, and their symbiotic lifestyle signature.</title>
        <authorList>
            <person name="Morin E."/>
            <person name="San Clemente H."/>
            <person name="Chen E.C.H."/>
            <person name="De La Providencia I."/>
            <person name="Hainaut M."/>
            <person name="Kuo A."/>
            <person name="Kohler A."/>
            <person name="Murat C."/>
            <person name="Tang N."/>
            <person name="Roy S."/>
            <person name="Loubradou J."/>
            <person name="Henrissat B."/>
            <person name="Grigoriev I.V."/>
            <person name="Corradi N."/>
            <person name="Roux C."/>
            <person name="Martin F.M."/>
        </authorList>
    </citation>
    <scope>NUCLEOTIDE SEQUENCE [LARGE SCALE GENOMIC DNA]</scope>
    <source>
        <strain evidence="10 11">DAOM 227022</strain>
    </source>
</reference>
<proteinExistence type="inferred from homology"/>
<evidence type="ECO:0000256" key="5">
    <source>
        <dbReference type="ARBA" id="ARBA00023054"/>
    </source>
</evidence>
<dbReference type="SUPFAM" id="SSF52540">
    <property type="entry name" value="P-loop containing nucleoside triphosphate hydrolases"/>
    <property type="match status" value="1"/>
</dbReference>
<feature type="domain" description="Kinesin motor" evidence="9">
    <location>
        <begin position="5"/>
        <end position="367"/>
    </location>
</feature>
<dbReference type="InterPro" id="IPR001752">
    <property type="entry name" value="Kinesin_motor_dom"/>
</dbReference>
<dbReference type="GO" id="GO:0007052">
    <property type="term" value="P:mitotic spindle organization"/>
    <property type="evidence" value="ECO:0007669"/>
    <property type="project" value="TreeGrafter"/>
</dbReference>
<dbReference type="PANTHER" id="PTHR47969">
    <property type="entry name" value="CHROMOSOME-ASSOCIATED KINESIN KIF4A-RELATED"/>
    <property type="match status" value="1"/>
</dbReference>
<dbReference type="GO" id="GO:0007018">
    <property type="term" value="P:microtubule-based movement"/>
    <property type="evidence" value="ECO:0007669"/>
    <property type="project" value="InterPro"/>
</dbReference>
<feature type="binding site" evidence="6">
    <location>
        <begin position="91"/>
        <end position="98"/>
    </location>
    <ligand>
        <name>ATP</name>
        <dbReference type="ChEBI" id="CHEBI:30616"/>
    </ligand>
</feature>
<keyword evidence="7" id="KW-0493">Microtubule</keyword>
<dbReference type="InterPro" id="IPR027640">
    <property type="entry name" value="Kinesin-like_fam"/>
</dbReference>
<dbReference type="PANTHER" id="PTHR47969:SF15">
    <property type="entry name" value="CHROMOSOME-ASSOCIATED KINESIN KIF4A-RELATED"/>
    <property type="match status" value="1"/>
</dbReference>
<dbReference type="EMBL" id="QKYT01000005">
    <property type="protein sequence ID" value="RIA99358.1"/>
    <property type="molecule type" value="Genomic_DNA"/>
</dbReference>
<evidence type="ECO:0000313" key="11">
    <source>
        <dbReference type="Proteomes" id="UP000265703"/>
    </source>
</evidence>
<evidence type="ECO:0000256" key="8">
    <source>
        <dbReference type="SAM" id="MobiDB-lite"/>
    </source>
</evidence>
<keyword evidence="3 6" id="KW-0547">Nucleotide-binding</keyword>
<dbReference type="GO" id="GO:0003777">
    <property type="term" value="F:microtubule motor activity"/>
    <property type="evidence" value="ECO:0007669"/>
    <property type="project" value="InterPro"/>
</dbReference>
<organism evidence="10 11">
    <name type="scientific">Glomus cerebriforme</name>
    <dbReference type="NCBI Taxonomy" id="658196"/>
    <lineage>
        <taxon>Eukaryota</taxon>
        <taxon>Fungi</taxon>
        <taxon>Fungi incertae sedis</taxon>
        <taxon>Mucoromycota</taxon>
        <taxon>Glomeromycotina</taxon>
        <taxon>Glomeromycetes</taxon>
        <taxon>Glomerales</taxon>
        <taxon>Glomeraceae</taxon>
        <taxon>Glomus</taxon>
    </lineage>
</organism>
<dbReference type="Gene3D" id="3.40.850.10">
    <property type="entry name" value="Kinesin motor domain"/>
    <property type="match status" value="1"/>
</dbReference>
<comment type="subcellular location">
    <subcellularLocation>
        <location evidence="1">Cytoplasm</location>
    </subcellularLocation>
</comment>
<evidence type="ECO:0000256" key="6">
    <source>
        <dbReference type="PROSITE-ProRule" id="PRU00283"/>
    </source>
</evidence>
<dbReference type="AlphaFoldDB" id="A0A397TN11"/>
<keyword evidence="5" id="KW-0175">Coiled coil</keyword>